<name>A0ABT9YNN1_9STRE</name>
<evidence type="ECO:0008006" key="4">
    <source>
        <dbReference type="Google" id="ProtNLM"/>
    </source>
</evidence>
<keyword evidence="3" id="KW-1185">Reference proteome</keyword>
<dbReference type="EMBL" id="JAUSTM010000001">
    <property type="protein sequence ID" value="MDQ0221594.1"/>
    <property type="molecule type" value="Genomic_DNA"/>
</dbReference>
<keyword evidence="1" id="KW-1133">Transmembrane helix</keyword>
<protein>
    <recommendedName>
        <fullName evidence="4">DUF2798 domain-containing protein</fullName>
    </recommendedName>
</protein>
<feature type="transmembrane region" description="Helical" evidence="1">
    <location>
        <begin position="116"/>
        <end position="140"/>
    </location>
</feature>
<dbReference type="Proteomes" id="UP001223079">
    <property type="component" value="Unassembled WGS sequence"/>
</dbReference>
<feature type="transmembrane region" description="Helical" evidence="1">
    <location>
        <begin position="42"/>
        <end position="62"/>
    </location>
</feature>
<evidence type="ECO:0000313" key="2">
    <source>
        <dbReference type="EMBL" id="MDQ0221594.1"/>
    </source>
</evidence>
<comment type="caution">
    <text evidence="2">The sequence shown here is derived from an EMBL/GenBank/DDBJ whole genome shotgun (WGS) entry which is preliminary data.</text>
</comment>
<sequence>MPRNFKEAMIFTCLMCGMMVFGMSIWNLVVSNHFSWGNVLSGYIPGFIVAFALDTILVGPLAKKVAFASLSKIEHHDKRWVKIVAISGCMVLGMVTCMSLYGLIFNIGLAGFSWPIYGQIWLTNFIVALPLNFLIVGPLARFILGNLQKPLPGEDIVEDFDNDEELPTII</sequence>
<dbReference type="RefSeq" id="WP_307120832.1">
    <property type="nucleotide sequence ID" value="NZ_JAUSTM010000001.1"/>
</dbReference>
<dbReference type="Pfam" id="PF11391">
    <property type="entry name" value="DUF2798"/>
    <property type="match status" value="2"/>
</dbReference>
<evidence type="ECO:0000256" key="1">
    <source>
        <dbReference type="SAM" id="Phobius"/>
    </source>
</evidence>
<organism evidence="2 3">
    <name type="scientific">Streptococcus moroccensis</name>
    <dbReference type="NCBI Taxonomy" id="1451356"/>
    <lineage>
        <taxon>Bacteria</taxon>
        <taxon>Bacillati</taxon>
        <taxon>Bacillota</taxon>
        <taxon>Bacilli</taxon>
        <taxon>Lactobacillales</taxon>
        <taxon>Streptococcaceae</taxon>
        <taxon>Streptococcus</taxon>
    </lineage>
</organism>
<proteinExistence type="predicted"/>
<gene>
    <name evidence="2" type="ORF">J2S23_000125</name>
</gene>
<evidence type="ECO:0000313" key="3">
    <source>
        <dbReference type="Proteomes" id="UP001223079"/>
    </source>
</evidence>
<keyword evidence="1" id="KW-0472">Membrane</keyword>
<feature type="transmembrane region" description="Helical" evidence="1">
    <location>
        <begin position="83"/>
        <end position="104"/>
    </location>
</feature>
<reference evidence="2 3" key="1">
    <citation type="submission" date="2023-07" db="EMBL/GenBank/DDBJ databases">
        <title>Genomic Encyclopedia of Type Strains, Phase IV (KMG-IV): sequencing the most valuable type-strain genomes for metagenomic binning, comparative biology and taxonomic classification.</title>
        <authorList>
            <person name="Goeker M."/>
        </authorList>
    </citation>
    <scope>NUCLEOTIDE SEQUENCE [LARGE SCALE GENOMIC DNA]</scope>
    <source>
        <strain evidence="2 3">DSM 105143</strain>
    </source>
</reference>
<dbReference type="InterPro" id="IPR021529">
    <property type="entry name" value="DUF2798"/>
</dbReference>
<accession>A0ABT9YNN1</accession>
<feature type="transmembrane region" description="Helical" evidence="1">
    <location>
        <begin position="9"/>
        <end position="30"/>
    </location>
</feature>
<keyword evidence="1" id="KW-0812">Transmembrane</keyword>